<dbReference type="SUPFAM" id="SSF53383">
    <property type="entry name" value="PLP-dependent transferases"/>
    <property type="match status" value="1"/>
</dbReference>
<comment type="caution">
    <text evidence="5">The sequence shown here is derived from an EMBL/GenBank/DDBJ whole genome shotgun (WGS) entry which is preliminary data.</text>
</comment>
<sequence>MHKIKTLASDNYAGALPEMIEAITAANTGHAVSYGNDTVTGQSLKIFSKHFGEVADVRFVFNGTGANVLSLSTAVDPFCSVLCADCAHMYVDESTSPESFTGCRLIPIKTNADGKITVEAIEEKIIRVGDEHHPQVRILSITQPTEYGTLYSLKEIRAISDLLKQHNMYLHMDGARIFNAAVALNCTLKEMTSGSGVDIVSVGGTKVGMLFGEAVAIFNRALVRNLKFRHKRSMQMASKNRFIACQFQTLLEKKLWYPSAKNANNMAALLHEQIKTIPEITVTKPVQVNAVFATIPRSWTQKLQDDKFFYVWDELTNEVRWMCAFDTSKEDIDEFVNTIKKLT</sequence>
<evidence type="ECO:0000313" key="5">
    <source>
        <dbReference type="EMBL" id="MDN5215854.1"/>
    </source>
</evidence>
<dbReference type="PANTHER" id="PTHR48097:SF5">
    <property type="entry name" value="LOW SPECIFICITY L-THREONINE ALDOLASE"/>
    <property type="match status" value="1"/>
</dbReference>
<evidence type="ECO:0000256" key="1">
    <source>
        <dbReference type="ARBA" id="ARBA00001933"/>
    </source>
</evidence>
<dbReference type="PANTHER" id="PTHR48097">
    <property type="entry name" value="L-THREONINE ALDOLASE-RELATED"/>
    <property type="match status" value="1"/>
</dbReference>
<feature type="domain" description="Aromatic amino acid beta-eliminating lyase/threonine aldolase" evidence="4">
    <location>
        <begin position="7"/>
        <end position="294"/>
    </location>
</feature>
<proteinExistence type="inferred from homology"/>
<comment type="similarity">
    <text evidence="2">Belongs to the threonine aldolase family.</text>
</comment>
<dbReference type="Pfam" id="PF01212">
    <property type="entry name" value="Beta_elim_lyase"/>
    <property type="match status" value="1"/>
</dbReference>
<name>A0ABT8LDL2_9BACT</name>
<dbReference type="InterPro" id="IPR001597">
    <property type="entry name" value="ArAA_b-elim_lyase/Thr_aldolase"/>
</dbReference>
<dbReference type="Gene3D" id="3.90.1150.10">
    <property type="entry name" value="Aspartate Aminotransferase, domain 1"/>
    <property type="match status" value="1"/>
</dbReference>
<accession>A0ABT8LDL2</accession>
<organism evidence="5 6">
    <name type="scientific">Agaribacillus aureus</name>
    <dbReference type="NCBI Taxonomy" id="3051825"/>
    <lineage>
        <taxon>Bacteria</taxon>
        <taxon>Pseudomonadati</taxon>
        <taxon>Bacteroidota</taxon>
        <taxon>Cytophagia</taxon>
        <taxon>Cytophagales</taxon>
        <taxon>Splendidivirgaceae</taxon>
        <taxon>Agaribacillus</taxon>
    </lineage>
</organism>
<evidence type="ECO:0000313" key="6">
    <source>
        <dbReference type="Proteomes" id="UP001172083"/>
    </source>
</evidence>
<comment type="cofactor">
    <cofactor evidence="1">
        <name>pyridoxal 5'-phosphate</name>
        <dbReference type="ChEBI" id="CHEBI:597326"/>
    </cofactor>
</comment>
<protein>
    <submittedName>
        <fullName evidence="5">Low specificity L-threonine aldolase</fullName>
    </submittedName>
</protein>
<evidence type="ECO:0000256" key="2">
    <source>
        <dbReference type="ARBA" id="ARBA00006966"/>
    </source>
</evidence>
<dbReference type="EMBL" id="JAUJEB010000007">
    <property type="protein sequence ID" value="MDN5215854.1"/>
    <property type="molecule type" value="Genomic_DNA"/>
</dbReference>
<keyword evidence="6" id="KW-1185">Reference proteome</keyword>
<gene>
    <name evidence="5" type="ORF">QQ020_27495</name>
</gene>
<dbReference type="Proteomes" id="UP001172083">
    <property type="component" value="Unassembled WGS sequence"/>
</dbReference>
<dbReference type="InterPro" id="IPR015421">
    <property type="entry name" value="PyrdxlP-dep_Trfase_major"/>
</dbReference>
<dbReference type="RefSeq" id="WP_346761191.1">
    <property type="nucleotide sequence ID" value="NZ_JAUJEB010000007.1"/>
</dbReference>
<dbReference type="CDD" id="cd06502">
    <property type="entry name" value="TA_like"/>
    <property type="match status" value="1"/>
</dbReference>
<keyword evidence="3" id="KW-0663">Pyridoxal phosphate</keyword>
<dbReference type="Gene3D" id="3.40.640.10">
    <property type="entry name" value="Type I PLP-dependent aspartate aminotransferase-like (Major domain)"/>
    <property type="match status" value="1"/>
</dbReference>
<evidence type="ECO:0000259" key="4">
    <source>
        <dbReference type="Pfam" id="PF01212"/>
    </source>
</evidence>
<dbReference type="InterPro" id="IPR015424">
    <property type="entry name" value="PyrdxlP-dep_Trfase"/>
</dbReference>
<reference evidence="5" key="1">
    <citation type="submission" date="2023-06" db="EMBL/GenBank/DDBJ databases">
        <title>Genomic of Agaribacillus aureum.</title>
        <authorList>
            <person name="Wang G."/>
        </authorList>
    </citation>
    <scope>NUCLEOTIDE SEQUENCE</scope>
    <source>
        <strain evidence="5">BMA12</strain>
    </source>
</reference>
<evidence type="ECO:0000256" key="3">
    <source>
        <dbReference type="ARBA" id="ARBA00022898"/>
    </source>
</evidence>
<dbReference type="InterPro" id="IPR015422">
    <property type="entry name" value="PyrdxlP-dep_Trfase_small"/>
</dbReference>